<dbReference type="PROSITE" id="PS51257">
    <property type="entry name" value="PROKAR_LIPOPROTEIN"/>
    <property type="match status" value="1"/>
</dbReference>
<dbReference type="EMBL" id="MN988483">
    <property type="protein sequence ID" value="QIG67787.1"/>
    <property type="molecule type" value="Genomic_DNA"/>
</dbReference>
<gene>
    <name evidence="1" type="ORF">EVB52_086</name>
</gene>
<proteinExistence type="predicted"/>
<evidence type="ECO:0008006" key="3">
    <source>
        <dbReference type="Google" id="ProtNLM"/>
    </source>
</evidence>
<evidence type="ECO:0000313" key="1">
    <source>
        <dbReference type="EMBL" id="QIG67787.1"/>
    </source>
</evidence>
<evidence type="ECO:0000313" key="2">
    <source>
        <dbReference type="Proteomes" id="UP000656987"/>
    </source>
</evidence>
<organism evidence="1 2">
    <name type="scientific">Rhizobium phage RHph_Y38</name>
    <dbReference type="NCBI Taxonomy" id="2509781"/>
    <lineage>
        <taxon>Viruses</taxon>
        <taxon>Duplodnaviria</taxon>
        <taxon>Heunggongvirae</taxon>
        <taxon>Uroviricota</taxon>
        <taxon>Caudoviricetes</taxon>
        <taxon>Schitoviridae</taxon>
        <taxon>Demetervirinae</taxon>
        <taxon>Acanvirus</taxon>
        <taxon>Acanvirus Y38</taxon>
    </lineage>
</organism>
<dbReference type="Proteomes" id="UP000656987">
    <property type="component" value="Segment"/>
</dbReference>
<sequence>MRVSAMLTVVSLITVSAFLQSCTTLGPADAKTLGDIVGTNLVGAKGATPLDQDKINRTVARLCAGGVWNKNTCEAHNSYRDR</sequence>
<reference evidence="1" key="1">
    <citation type="submission" date="2020-01" db="EMBL/GenBank/DDBJ databases">
        <title>Patterns of diversity and host range of bacteriophage communities associated with bean-nodulatin bacteria.</title>
        <authorList>
            <person name="Vann Cauwenberghe J."/>
            <person name="Santamaria R.I."/>
            <person name="Bustos P."/>
            <person name="Juarez S."/>
            <person name="Gonzalez V."/>
        </authorList>
    </citation>
    <scope>NUCLEOTIDE SEQUENCE</scope>
</reference>
<keyword evidence="2" id="KW-1185">Reference proteome</keyword>
<accession>A0A7S5QXB2</accession>
<name>A0A7S5QXB2_9CAUD</name>
<protein>
    <recommendedName>
        <fullName evidence="3">O-spanin</fullName>
    </recommendedName>
</protein>